<feature type="domain" description="Solute-binding protein family 5" evidence="5">
    <location>
        <begin position="86"/>
        <end position="446"/>
    </location>
</feature>
<dbReference type="InterPro" id="IPR030678">
    <property type="entry name" value="Peptide/Ni-bd"/>
</dbReference>
<dbReference type="GO" id="GO:0043190">
    <property type="term" value="C:ATP-binding cassette (ABC) transporter complex"/>
    <property type="evidence" value="ECO:0007669"/>
    <property type="project" value="InterPro"/>
</dbReference>
<comment type="caution">
    <text evidence="6">The sequence shown here is derived from an EMBL/GenBank/DDBJ whole genome shotgun (WGS) entry which is preliminary data.</text>
</comment>
<dbReference type="CDD" id="cd08499">
    <property type="entry name" value="PBP2_Ylib_like"/>
    <property type="match status" value="1"/>
</dbReference>
<protein>
    <submittedName>
        <fullName evidence="6">Glutathione ABC transporter substrate-binding protein</fullName>
    </submittedName>
</protein>
<evidence type="ECO:0000259" key="5">
    <source>
        <dbReference type="Pfam" id="PF00496"/>
    </source>
</evidence>
<evidence type="ECO:0000256" key="1">
    <source>
        <dbReference type="ARBA" id="ARBA00005695"/>
    </source>
</evidence>
<dbReference type="Gene3D" id="3.40.190.10">
    <property type="entry name" value="Periplasmic binding protein-like II"/>
    <property type="match status" value="1"/>
</dbReference>
<dbReference type="OrthoDB" id="9796817at2"/>
<evidence type="ECO:0000256" key="4">
    <source>
        <dbReference type="SAM" id="SignalP"/>
    </source>
</evidence>
<dbReference type="PIRSF" id="PIRSF002741">
    <property type="entry name" value="MppA"/>
    <property type="match status" value="1"/>
</dbReference>
<evidence type="ECO:0000256" key="3">
    <source>
        <dbReference type="ARBA" id="ARBA00022729"/>
    </source>
</evidence>
<keyword evidence="3 4" id="KW-0732">Signal</keyword>
<dbReference type="EMBL" id="BJYM01000010">
    <property type="protein sequence ID" value="GEN87888.1"/>
    <property type="molecule type" value="Genomic_DNA"/>
</dbReference>
<dbReference type="Gene3D" id="3.10.105.10">
    <property type="entry name" value="Dipeptide-binding Protein, Domain 3"/>
    <property type="match status" value="1"/>
</dbReference>
<organism evidence="6 7">
    <name type="scientific">Oceanobacillus sojae</name>
    <dbReference type="NCBI Taxonomy" id="582851"/>
    <lineage>
        <taxon>Bacteria</taxon>
        <taxon>Bacillati</taxon>
        <taxon>Bacillota</taxon>
        <taxon>Bacilli</taxon>
        <taxon>Bacillales</taxon>
        <taxon>Bacillaceae</taxon>
        <taxon>Oceanobacillus</taxon>
    </lineage>
</organism>
<keyword evidence="2" id="KW-0813">Transport</keyword>
<dbReference type="PANTHER" id="PTHR30290">
    <property type="entry name" value="PERIPLASMIC BINDING COMPONENT OF ABC TRANSPORTER"/>
    <property type="match status" value="1"/>
</dbReference>
<dbReference type="STRING" id="582851.GCA_900162665_03974"/>
<dbReference type="PROSITE" id="PS51257">
    <property type="entry name" value="PROKAR_LIPOPROTEIN"/>
    <property type="match status" value="1"/>
</dbReference>
<keyword evidence="7" id="KW-1185">Reference proteome</keyword>
<accession>A0A511ZKA0</accession>
<dbReference type="Proteomes" id="UP000321558">
    <property type="component" value="Unassembled WGS sequence"/>
</dbReference>
<dbReference type="Gene3D" id="3.90.76.10">
    <property type="entry name" value="Dipeptide-binding Protein, Domain 1"/>
    <property type="match status" value="1"/>
</dbReference>
<evidence type="ECO:0000256" key="2">
    <source>
        <dbReference type="ARBA" id="ARBA00022448"/>
    </source>
</evidence>
<name>A0A511ZKA0_9BACI</name>
<dbReference type="Pfam" id="PF00496">
    <property type="entry name" value="SBP_bac_5"/>
    <property type="match status" value="1"/>
</dbReference>
<dbReference type="InterPro" id="IPR000914">
    <property type="entry name" value="SBP_5_dom"/>
</dbReference>
<evidence type="ECO:0000313" key="6">
    <source>
        <dbReference type="EMBL" id="GEN87888.1"/>
    </source>
</evidence>
<dbReference type="AlphaFoldDB" id="A0A511ZKA0"/>
<dbReference type="GO" id="GO:0042597">
    <property type="term" value="C:periplasmic space"/>
    <property type="evidence" value="ECO:0007669"/>
    <property type="project" value="UniProtKB-ARBA"/>
</dbReference>
<sequence>MKKFYLAFFMSIIMAALVLAGCASEPDESGGNSEDGGQAQEGGDLVIATISDAVSLDPGAVNDVPSFDVQYNIFEKLVKHDEDMNLIPSLATEWNQVDDTTWEFKLQEGVTFHDGEPFNAEAVKVNIERMMDPDVGYPTANMVEMVEDVEVVDDYTVHIKTEYPFPGLPANLGHPMGAMISPKQIEEDYAAMEDGENPGSVINAHPIGTGYFTFDEWASGQYIRLVKNEDYWDGAAKLDSVTFKVVPEDLTRLAELQTGDSHVSNPLSSSDIGQVEQSEDLEMYQQSSVSLDYIGFNTQKEPFDDKRVRQAISMALDKGQILDGVVNGYALEAEGPLSPGVFGYDESIKGLEYDVDAAKELLAEAGYPDGFSTTLWTNETRERADIATNAQAQLKEIGIDVSIEMMEWGAYLEQIGNGDHDMFILGWSNSTADADLGLAPLFHSDNLGPPGNRTFLQNDDLDELLDAGRQEVDEEKRLEIYKEAQELLIDEAPMVYIMHKDYLLAERTEVQNLKMLPTKMLLLKDVYLEQ</sequence>
<dbReference type="SUPFAM" id="SSF53850">
    <property type="entry name" value="Periplasmic binding protein-like II"/>
    <property type="match status" value="1"/>
</dbReference>
<dbReference type="PANTHER" id="PTHR30290:SF9">
    <property type="entry name" value="OLIGOPEPTIDE-BINDING PROTEIN APPA"/>
    <property type="match status" value="1"/>
</dbReference>
<evidence type="ECO:0000313" key="7">
    <source>
        <dbReference type="Proteomes" id="UP000321558"/>
    </source>
</evidence>
<dbReference type="InterPro" id="IPR039424">
    <property type="entry name" value="SBP_5"/>
</dbReference>
<dbReference type="GO" id="GO:1904680">
    <property type="term" value="F:peptide transmembrane transporter activity"/>
    <property type="evidence" value="ECO:0007669"/>
    <property type="project" value="TreeGrafter"/>
</dbReference>
<comment type="similarity">
    <text evidence="1">Belongs to the bacterial solute-binding protein 5 family.</text>
</comment>
<gene>
    <name evidence="6" type="primary">oppA_2</name>
    <name evidence="6" type="ORF">OSO01_26270</name>
</gene>
<dbReference type="RefSeq" id="WP_147210841.1">
    <property type="nucleotide sequence ID" value="NZ_BJYM01000010.1"/>
</dbReference>
<proteinExistence type="inferred from homology"/>
<feature type="signal peptide" evidence="4">
    <location>
        <begin position="1"/>
        <end position="20"/>
    </location>
</feature>
<reference evidence="6 7" key="1">
    <citation type="submission" date="2019-07" db="EMBL/GenBank/DDBJ databases">
        <title>Whole genome shotgun sequence of Oceanobacillus sojae NBRC 105379.</title>
        <authorList>
            <person name="Hosoyama A."/>
            <person name="Uohara A."/>
            <person name="Ohji S."/>
            <person name="Ichikawa N."/>
        </authorList>
    </citation>
    <scope>NUCLEOTIDE SEQUENCE [LARGE SCALE GENOMIC DNA]</scope>
    <source>
        <strain evidence="6 7">NBRC 105379</strain>
    </source>
</reference>
<feature type="chain" id="PRO_5039692482" evidence="4">
    <location>
        <begin position="21"/>
        <end position="530"/>
    </location>
</feature>
<dbReference type="GO" id="GO:0015833">
    <property type="term" value="P:peptide transport"/>
    <property type="evidence" value="ECO:0007669"/>
    <property type="project" value="TreeGrafter"/>
</dbReference>